<dbReference type="SFLD" id="SFLDS00005">
    <property type="entry name" value="Isoprenoid_Synthase_Type_I"/>
    <property type="match status" value="1"/>
</dbReference>
<dbReference type="InterPro" id="IPR000092">
    <property type="entry name" value="Polyprenyl_synt"/>
</dbReference>
<comment type="caution">
    <text evidence="4">The sequence shown here is derived from an EMBL/GenBank/DDBJ whole genome shotgun (WGS) entry which is preliminary data.</text>
</comment>
<dbReference type="OrthoDB" id="6921389at2759"/>
<dbReference type="Proteomes" id="UP001152562">
    <property type="component" value="Unassembled WGS sequence"/>
</dbReference>
<comment type="similarity">
    <text evidence="3">Belongs to the FPP/GGPP synthase family.</text>
</comment>
<dbReference type="Gene3D" id="1.10.600.10">
    <property type="entry name" value="Farnesyl Diphosphate Synthase"/>
    <property type="match status" value="1"/>
</dbReference>
<dbReference type="PANTHER" id="PTHR12001:SF44">
    <property type="entry name" value="GERANYLGERANYL PYROPHOSPHATE SYNTHASE"/>
    <property type="match status" value="1"/>
</dbReference>
<evidence type="ECO:0000256" key="1">
    <source>
        <dbReference type="ARBA" id="ARBA00022723"/>
    </source>
</evidence>
<dbReference type="SUPFAM" id="SSF48576">
    <property type="entry name" value="Terpenoid synthases"/>
    <property type="match status" value="1"/>
</dbReference>
<dbReference type="InterPro" id="IPR033749">
    <property type="entry name" value="Polyprenyl_synt_CS"/>
</dbReference>
<dbReference type="PROSITE" id="PS00723">
    <property type="entry name" value="POLYPRENYL_SYNTHASE_1"/>
    <property type="match status" value="1"/>
</dbReference>
<dbReference type="GO" id="GO:0008299">
    <property type="term" value="P:isoprenoid biosynthetic process"/>
    <property type="evidence" value="ECO:0007669"/>
    <property type="project" value="InterPro"/>
</dbReference>
<dbReference type="GO" id="GO:0042811">
    <property type="term" value="P:pheromone biosynthetic process"/>
    <property type="evidence" value="ECO:0007669"/>
    <property type="project" value="UniProtKB-ARBA"/>
</dbReference>
<dbReference type="AlphaFoldDB" id="A0A9P0TVN5"/>
<proteinExistence type="inferred from homology"/>
<reference evidence="4" key="1">
    <citation type="submission" date="2022-05" db="EMBL/GenBank/DDBJ databases">
        <authorList>
            <person name="Okamura Y."/>
        </authorList>
    </citation>
    <scope>NUCLEOTIDE SEQUENCE</scope>
</reference>
<accession>A0A9P0TVN5</accession>
<dbReference type="Pfam" id="PF00348">
    <property type="entry name" value="polyprenyl_synt"/>
    <property type="match status" value="1"/>
</dbReference>
<dbReference type="PANTHER" id="PTHR12001">
    <property type="entry name" value="GERANYLGERANYL PYROPHOSPHATE SYNTHASE"/>
    <property type="match status" value="1"/>
</dbReference>
<keyword evidence="1" id="KW-0479">Metal-binding</keyword>
<sequence>MEKSKECDSGIYRESYMEKELLAPYTHILKVAGKRLRNKIPIAFNTWFKLPQEKINKIMEAVDMVYNGTLLIDDIQDNTLVRRGLPSAHCVYGIPFTLNSSLQVLTIMLQKLLELHPMAAKLFSENFLEIVRGQGTELYWREHFICPTEEKYDEMNKQKTGHMFLISVRLMQLLSDSKNDYTDLVLTIGLYFQLRDDYCNLIQQEALEEWPSEAGKKNATNLDIYCEDLTEGKFTLPIIHAAQTSDGDAILNILRQRTRDVALKKFCVAELQRLGSLKYTRDRLVHLDKHIRDEINRLGGNAELVAAMDELLTW</sequence>
<dbReference type="PROSITE" id="PS00444">
    <property type="entry name" value="POLYPRENYL_SYNTHASE_2"/>
    <property type="match status" value="1"/>
</dbReference>
<name>A0A9P0TVN5_PIEBR</name>
<keyword evidence="3" id="KW-0808">Transferase</keyword>
<dbReference type="GO" id="GO:0046872">
    <property type="term" value="F:metal ion binding"/>
    <property type="evidence" value="ECO:0007669"/>
    <property type="project" value="UniProtKB-KW"/>
</dbReference>
<protein>
    <recommendedName>
        <fullName evidence="6">Geranylgeranyl pyrophosphate synthase</fullName>
    </recommendedName>
</protein>
<keyword evidence="2" id="KW-0460">Magnesium</keyword>
<gene>
    <name evidence="4" type="ORF">PIBRA_LOCUS11681</name>
</gene>
<dbReference type="InterPro" id="IPR008949">
    <property type="entry name" value="Isoprenoid_synthase_dom_sf"/>
</dbReference>
<keyword evidence="5" id="KW-1185">Reference proteome</keyword>
<dbReference type="EMBL" id="CALOZG010000042">
    <property type="protein sequence ID" value="CAH4035638.1"/>
    <property type="molecule type" value="Genomic_DNA"/>
</dbReference>
<evidence type="ECO:0008006" key="6">
    <source>
        <dbReference type="Google" id="ProtNLM"/>
    </source>
</evidence>
<evidence type="ECO:0000256" key="2">
    <source>
        <dbReference type="ARBA" id="ARBA00022842"/>
    </source>
</evidence>
<evidence type="ECO:0000313" key="4">
    <source>
        <dbReference type="EMBL" id="CAH4035638.1"/>
    </source>
</evidence>
<evidence type="ECO:0000256" key="3">
    <source>
        <dbReference type="RuleBase" id="RU004466"/>
    </source>
</evidence>
<evidence type="ECO:0000313" key="5">
    <source>
        <dbReference type="Proteomes" id="UP001152562"/>
    </source>
</evidence>
<dbReference type="GO" id="GO:0004659">
    <property type="term" value="F:prenyltransferase activity"/>
    <property type="evidence" value="ECO:0007669"/>
    <property type="project" value="InterPro"/>
</dbReference>
<organism evidence="4 5">
    <name type="scientific">Pieris brassicae</name>
    <name type="common">White butterfly</name>
    <name type="synonym">Large white butterfly</name>
    <dbReference type="NCBI Taxonomy" id="7116"/>
    <lineage>
        <taxon>Eukaryota</taxon>
        <taxon>Metazoa</taxon>
        <taxon>Ecdysozoa</taxon>
        <taxon>Arthropoda</taxon>
        <taxon>Hexapoda</taxon>
        <taxon>Insecta</taxon>
        <taxon>Pterygota</taxon>
        <taxon>Neoptera</taxon>
        <taxon>Endopterygota</taxon>
        <taxon>Lepidoptera</taxon>
        <taxon>Glossata</taxon>
        <taxon>Ditrysia</taxon>
        <taxon>Papilionoidea</taxon>
        <taxon>Pieridae</taxon>
        <taxon>Pierinae</taxon>
        <taxon>Pieris</taxon>
    </lineage>
</organism>